<dbReference type="AlphaFoldDB" id="A0A420RSU7"/>
<reference evidence="1 2" key="1">
    <citation type="journal article" date="2018" name="Sci. Rep.">
        <title>Characterisation of pathogen-specific regions and novel effector candidates in Fusarium oxysporum f. sp. cepae.</title>
        <authorList>
            <person name="Armitage A.D."/>
            <person name="Taylor A."/>
            <person name="Sobczyk M.K."/>
            <person name="Baxter L."/>
            <person name="Greenfield B.P."/>
            <person name="Bates H.J."/>
            <person name="Wilson F."/>
            <person name="Jackson A.C."/>
            <person name="Ott S."/>
            <person name="Harrison R.J."/>
            <person name="Clarkson J.P."/>
        </authorList>
    </citation>
    <scope>NUCLEOTIDE SEQUENCE [LARGE SCALE GENOMIC DNA]</scope>
    <source>
        <strain evidence="1 2">Fp_A8</strain>
    </source>
</reference>
<dbReference type="EMBL" id="MRDB01000173">
    <property type="protein sequence ID" value="RKL20112.1"/>
    <property type="molecule type" value="Genomic_DNA"/>
</dbReference>
<sequence length="178" mass="18676">MSQSTDPIEGVRITHEITSNHHAHAMTHVAEPIIEILSAYGQRNGNTFALYGGLYAMGCALASVGANLEPGVDLPQGTGPLIAMPNPEKLNLSQICAAFAPVLQLSAANLVALGVPFEKDRSAVLMNARDLPRLADALIDQLYAKREEFLAGPAPRAPAIPAPAIQHLPADDTEGGAI</sequence>
<organism evidence="1 2">
    <name type="scientific">Gibberella intermedia</name>
    <name type="common">Bulb rot disease fungus</name>
    <name type="synonym">Fusarium proliferatum</name>
    <dbReference type="NCBI Taxonomy" id="948311"/>
    <lineage>
        <taxon>Eukaryota</taxon>
        <taxon>Fungi</taxon>
        <taxon>Dikarya</taxon>
        <taxon>Ascomycota</taxon>
        <taxon>Pezizomycotina</taxon>
        <taxon>Sordariomycetes</taxon>
        <taxon>Hypocreomycetidae</taxon>
        <taxon>Hypocreales</taxon>
        <taxon>Nectriaceae</taxon>
        <taxon>Fusarium</taxon>
        <taxon>Fusarium fujikuroi species complex</taxon>
    </lineage>
</organism>
<comment type="caution">
    <text evidence="1">The sequence shown here is derived from an EMBL/GenBank/DDBJ whole genome shotgun (WGS) entry which is preliminary data.</text>
</comment>
<evidence type="ECO:0000313" key="1">
    <source>
        <dbReference type="EMBL" id="RKL20112.1"/>
    </source>
</evidence>
<name>A0A420RSU7_GIBIN</name>
<proteinExistence type="predicted"/>
<accession>A0A420RSU7</accession>
<evidence type="ECO:0000313" key="2">
    <source>
        <dbReference type="Proteomes" id="UP000283569"/>
    </source>
</evidence>
<dbReference type="Proteomes" id="UP000283569">
    <property type="component" value="Unassembled WGS sequence"/>
</dbReference>
<gene>
    <name evidence="1" type="ORF">BFJ72_g15086</name>
</gene>
<protein>
    <submittedName>
        <fullName evidence="1">Uncharacterized protein</fullName>
    </submittedName>
</protein>